<evidence type="ECO:0000256" key="3">
    <source>
        <dbReference type="ARBA" id="ARBA00022741"/>
    </source>
</evidence>
<dbReference type="InterPro" id="IPR002139">
    <property type="entry name" value="Ribo/fructo_kinase"/>
</dbReference>
<comment type="subunit">
    <text evidence="9">Homodimer.</text>
</comment>
<evidence type="ECO:0000256" key="7">
    <source>
        <dbReference type="ARBA" id="ARBA00022958"/>
    </source>
</evidence>
<feature type="binding site" evidence="9">
    <location>
        <position position="269"/>
    </location>
    <ligand>
        <name>substrate</name>
    </ligand>
</feature>
<dbReference type="InterPro" id="IPR011877">
    <property type="entry name" value="Ribokinase"/>
</dbReference>
<evidence type="ECO:0000256" key="5">
    <source>
        <dbReference type="ARBA" id="ARBA00022840"/>
    </source>
</evidence>
<evidence type="ECO:0000256" key="6">
    <source>
        <dbReference type="ARBA" id="ARBA00022842"/>
    </source>
</evidence>
<dbReference type="CDD" id="cd01174">
    <property type="entry name" value="ribokinase"/>
    <property type="match status" value="1"/>
</dbReference>
<organism evidence="11 12">
    <name type="scientific">Synchytrium microbalum</name>
    <dbReference type="NCBI Taxonomy" id="1806994"/>
    <lineage>
        <taxon>Eukaryota</taxon>
        <taxon>Fungi</taxon>
        <taxon>Fungi incertae sedis</taxon>
        <taxon>Chytridiomycota</taxon>
        <taxon>Chytridiomycota incertae sedis</taxon>
        <taxon>Chytridiomycetes</taxon>
        <taxon>Synchytriales</taxon>
        <taxon>Synchytriaceae</taxon>
        <taxon>Synchytrium</taxon>
    </lineage>
</organism>
<dbReference type="Gene3D" id="3.40.1190.20">
    <property type="match status" value="1"/>
</dbReference>
<feature type="binding site" evidence="9">
    <location>
        <position position="309"/>
    </location>
    <ligand>
        <name>K(+)</name>
        <dbReference type="ChEBI" id="CHEBI:29103"/>
    </ligand>
</feature>
<keyword evidence="12" id="KW-1185">Reference proteome</keyword>
<keyword evidence="5 9" id="KW-0067">ATP-binding</keyword>
<dbReference type="UniPathway" id="UPA00916">
    <property type="reaction ID" value="UER00889"/>
</dbReference>
<dbReference type="HAMAP" id="MF_01987">
    <property type="entry name" value="Ribokinase"/>
    <property type="match status" value="1"/>
</dbReference>
<dbReference type="GO" id="GO:0005737">
    <property type="term" value="C:cytoplasm"/>
    <property type="evidence" value="ECO:0007669"/>
    <property type="project" value="UniProtKB-SubCell"/>
</dbReference>
<feature type="active site" description="Proton acceptor" evidence="9">
    <location>
        <position position="269"/>
    </location>
</feature>
<protein>
    <recommendedName>
        <fullName evidence="9">Ribokinase</fullName>
        <shortName evidence="9">RK</shortName>
        <ecNumber evidence="9">2.7.1.15</ecNumber>
    </recommendedName>
</protein>
<feature type="binding site" evidence="9">
    <location>
        <position position="315"/>
    </location>
    <ligand>
        <name>K(+)</name>
        <dbReference type="ChEBI" id="CHEBI:29103"/>
    </ligand>
</feature>
<comment type="similarity">
    <text evidence="9">Belongs to the carbohydrate kinase PfkB family. Ribokinase subfamily.</text>
</comment>
<dbReference type="PANTHER" id="PTHR10584">
    <property type="entry name" value="SUGAR KINASE"/>
    <property type="match status" value="1"/>
</dbReference>
<reference evidence="11 12" key="1">
    <citation type="journal article" date="2019" name="Sci. Rep.">
        <title>Comparative genomics of chytrid fungi reveal insights into the obligate biotrophic and pathogenic lifestyle of Synchytrium endobioticum.</title>
        <authorList>
            <person name="van de Vossenberg B.T.L.H."/>
            <person name="Warris S."/>
            <person name="Nguyen H.D.T."/>
            <person name="van Gent-Pelzer M.P.E."/>
            <person name="Joly D.L."/>
            <person name="van de Geest H.C."/>
            <person name="Bonants P.J.M."/>
            <person name="Smith D.S."/>
            <person name="Levesque C.A."/>
            <person name="van der Lee T.A.J."/>
        </authorList>
    </citation>
    <scope>NUCLEOTIDE SEQUENCE [LARGE SCALE GENOMIC DNA]</scope>
    <source>
        <strain evidence="11 12">JEL517</strain>
    </source>
</reference>
<comment type="activity regulation">
    <text evidence="9">Activated by a monovalent cation that binds near, but not in, the active site. The most likely occupant of the site in vivo is potassium. Ion binding induces a conformational change that may alter substrate affinity.</text>
</comment>
<dbReference type="InterPro" id="IPR029056">
    <property type="entry name" value="Ribokinase-like"/>
</dbReference>
<keyword evidence="4 9" id="KW-0418">Kinase</keyword>
<dbReference type="GO" id="GO:0005524">
    <property type="term" value="F:ATP binding"/>
    <property type="evidence" value="ECO:0007669"/>
    <property type="project" value="UniProtKB-UniRule"/>
</dbReference>
<evidence type="ECO:0000256" key="1">
    <source>
        <dbReference type="ARBA" id="ARBA00022679"/>
    </source>
</evidence>
<evidence type="ECO:0000256" key="4">
    <source>
        <dbReference type="ARBA" id="ARBA00022777"/>
    </source>
</evidence>
<dbReference type="SUPFAM" id="SSF53613">
    <property type="entry name" value="Ribokinase-like"/>
    <property type="match status" value="1"/>
</dbReference>
<evidence type="ECO:0000256" key="2">
    <source>
        <dbReference type="ARBA" id="ARBA00022723"/>
    </source>
</evidence>
<feature type="binding site" evidence="9">
    <location>
        <position position="263"/>
    </location>
    <ligand>
        <name>K(+)</name>
        <dbReference type="ChEBI" id="CHEBI:29103"/>
    </ligand>
</feature>
<comment type="cofactor">
    <cofactor evidence="9">
        <name>Mg(2+)</name>
        <dbReference type="ChEBI" id="CHEBI:18420"/>
    </cofactor>
    <text evidence="9">Requires a divalent cation, most likely magnesium in vivo, as an electrophilic catalyst to aid phosphoryl group transfer. It is the chelate of the metal and the nucleotide that is the actual substrate.</text>
</comment>
<evidence type="ECO:0000313" key="12">
    <source>
        <dbReference type="Proteomes" id="UP000319731"/>
    </source>
</evidence>
<dbReference type="Proteomes" id="UP000319731">
    <property type="component" value="Unassembled WGS sequence"/>
</dbReference>
<dbReference type="GO" id="GO:0005634">
    <property type="term" value="C:nucleus"/>
    <property type="evidence" value="ECO:0007669"/>
    <property type="project" value="UniProtKB-SubCell"/>
</dbReference>
<dbReference type="GO" id="GO:0004747">
    <property type="term" value="F:ribokinase activity"/>
    <property type="evidence" value="ECO:0007669"/>
    <property type="project" value="UniProtKB-UniRule"/>
</dbReference>
<feature type="binding site" evidence="9">
    <location>
        <begin position="268"/>
        <end position="269"/>
    </location>
    <ligand>
        <name>ATP</name>
        <dbReference type="ChEBI" id="CHEBI:30616"/>
    </ligand>
</feature>
<keyword evidence="7 9" id="KW-0630">Potassium</keyword>
<proteinExistence type="inferred from homology"/>
<feature type="domain" description="Carbohydrate kinase PfkB" evidence="10">
    <location>
        <begin position="1"/>
        <end position="318"/>
    </location>
</feature>
<sequence>MPKILCYGSINIDDIFQVNDIVKPGETISSSNYIVLPGGKGANQSVALAKNARPQVSHAGKIGQDGRWVLDEMERDGVDTSLVYIDPVQHTGRAIIQVSESTKDNAIVLSAGANKAITLAEAERILKERYEKGSWLVLQNEISSLPEIITTAHSIGWNIAFNPAPCPKDLVSSGFPLNLCTLLTLNESEASSLSNQLLGSTYVDKKITVADAESISKRFFGSLGNLRVVVITLGLNGAVASFTLQPGEVKTVFQPALKVKSVDTTGAGDTFTGYFITELVKSYDGGVTEEVMQRALIYGVVAAAISTQSPGAMRSIPERDVVIEQIRDAGWTA</sequence>
<dbReference type="RefSeq" id="XP_031027261.1">
    <property type="nucleotide sequence ID" value="XM_031166742.1"/>
</dbReference>
<feature type="binding site" evidence="9">
    <location>
        <begin position="39"/>
        <end position="43"/>
    </location>
    <ligand>
        <name>substrate</name>
    </ligand>
</feature>
<feature type="binding site" evidence="9">
    <location>
        <position position="311"/>
    </location>
    <ligand>
        <name>K(+)</name>
        <dbReference type="ChEBI" id="CHEBI:29103"/>
    </ligand>
</feature>
<keyword evidence="8 9" id="KW-0119">Carbohydrate metabolism</keyword>
<evidence type="ECO:0000256" key="9">
    <source>
        <dbReference type="HAMAP-Rule" id="MF_03215"/>
    </source>
</evidence>
<dbReference type="OrthoDB" id="415590at2759"/>
<feature type="binding site" evidence="9">
    <location>
        <begin position="11"/>
        <end position="13"/>
    </location>
    <ligand>
        <name>substrate</name>
    </ligand>
</feature>
<feature type="binding site" evidence="9">
    <location>
        <position position="265"/>
    </location>
    <ligand>
        <name>K(+)</name>
        <dbReference type="ChEBI" id="CHEBI:29103"/>
    </ligand>
</feature>
<keyword evidence="3 9" id="KW-0547">Nucleotide-binding</keyword>
<comment type="subcellular location">
    <subcellularLocation>
        <location evidence="9">Cytoplasm</location>
    </subcellularLocation>
    <subcellularLocation>
        <location evidence="9">Nucleus</location>
    </subcellularLocation>
</comment>
<dbReference type="GO" id="GO:0046872">
    <property type="term" value="F:metal ion binding"/>
    <property type="evidence" value="ECO:0007669"/>
    <property type="project" value="UniProtKB-KW"/>
</dbReference>
<feature type="binding site" evidence="9">
    <location>
        <begin position="232"/>
        <end position="237"/>
    </location>
    <ligand>
        <name>ATP</name>
        <dbReference type="ChEBI" id="CHEBI:30616"/>
    </ligand>
</feature>
<keyword evidence="6 9" id="KW-0460">Magnesium</keyword>
<comment type="caution">
    <text evidence="11">The sequence shown here is derived from an EMBL/GenBank/DDBJ whole genome shotgun (WGS) entry which is preliminary data.</text>
</comment>
<keyword evidence="9" id="KW-0963">Cytoplasm</keyword>
<dbReference type="PRINTS" id="PR00990">
    <property type="entry name" value="RIBOKINASE"/>
</dbReference>
<dbReference type="InterPro" id="IPR011611">
    <property type="entry name" value="PfkB_dom"/>
</dbReference>
<dbReference type="Pfam" id="PF00294">
    <property type="entry name" value="PfkB"/>
    <property type="match status" value="1"/>
</dbReference>
<comment type="catalytic activity">
    <reaction evidence="9">
        <text>D-ribose + ATP = D-ribose 5-phosphate + ADP + H(+)</text>
        <dbReference type="Rhea" id="RHEA:13697"/>
        <dbReference type="ChEBI" id="CHEBI:15378"/>
        <dbReference type="ChEBI" id="CHEBI:30616"/>
        <dbReference type="ChEBI" id="CHEBI:47013"/>
        <dbReference type="ChEBI" id="CHEBI:78346"/>
        <dbReference type="ChEBI" id="CHEBI:456216"/>
        <dbReference type="EC" id="2.7.1.15"/>
    </reaction>
</comment>
<dbReference type="EC" id="2.7.1.15" evidence="9"/>
<dbReference type="STRING" id="1806994.A0A507CCG6"/>
<feature type="binding site" evidence="9">
    <location>
        <position position="141"/>
    </location>
    <ligand>
        <name>substrate</name>
    </ligand>
</feature>
<keyword evidence="1 9" id="KW-0808">Transferase</keyword>
<name>A0A507CCG6_9FUNG</name>
<dbReference type="AlphaFoldDB" id="A0A507CCG6"/>
<comment type="caution">
    <text evidence="9">Lacks conserved residue(s) required for the propagation of feature annotation.</text>
</comment>
<comment type="pathway">
    <text evidence="9">Carbohydrate metabolism; D-ribose degradation; D-ribose 5-phosphate from beta-D-ribopyranose: step 2/2.</text>
</comment>
<comment type="function">
    <text evidence="9">Catalyzes the phosphorylation of ribose at O-5 in a reaction requiring ATP and magnesium. The resulting D-ribose-5-phosphate can then be used either for sythesis of nucleotides, histidine, and tryptophan, or as a component of the pentose phosphate pathway.</text>
</comment>
<dbReference type="EMBL" id="QEAO01000003">
    <property type="protein sequence ID" value="TPX37191.1"/>
    <property type="molecule type" value="Genomic_DNA"/>
</dbReference>
<evidence type="ECO:0000313" key="11">
    <source>
        <dbReference type="EMBL" id="TPX37191.1"/>
    </source>
</evidence>
<keyword evidence="9" id="KW-0539">Nucleus</keyword>
<keyword evidence="2 9" id="KW-0479">Metal-binding</keyword>
<evidence type="ECO:0000259" key="10">
    <source>
        <dbReference type="Pfam" id="PF00294"/>
    </source>
</evidence>
<feature type="binding site" evidence="9">
    <location>
        <position position="186"/>
    </location>
    <ligand>
        <name>ATP</name>
        <dbReference type="ChEBI" id="CHEBI:30616"/>
    </ligand>
</feature>
<dbReference type="GeneID" id="42002039"/>
<accession>A0A507CCG6</accession>
<dbReference type="GO" id="GO:0019303">
    <property type="term" value="P:D-ribose catabolic process"/>
    <property type="evidence" value="ECO:0007669"/>
    <property type="project" value="UniProtKB-UniRule"/>
</dbReference>
<feature type="binding site" evidence="9">
    <location>
        <position position="306"/>
    </location>
    <ligand>
        <name>K(+)</name>
        <dbReference type="ChEBI" id="CHEBI:29103"/>
    </ligand>
</feature>
<gene>
    <name evidence="11" type="ORF">SmJEL517_g00814</name>
</gene>
<evidence type="ECO:0000256" key="8">
    <source>
        <dbReference type="ARBA" id="ARBA00023277"/>
    </source>
</evidence>
<dbReference type="PANTHER" id="PTHR10584:SF166">
    <property type="entry name" value="RIBOKINASE"/>
    <property type="match status" value="1"/>
</dbReference>